<proteinExistence type="predicted"/>
<protein>
    <submittedName>
        <fullName evidence="1">Uncharacterized protein</fullName>
    </submittedName>
</protein>
<name>A0A8J4UK89_CLAMG</name>
<evidence type="ECO:0000313" key="1">
    <source>
        <dbReference type="EMBL" id="KAF5899247.1"/>
    </source>
</evidence>
<dbReference type="Proteomes" id="UP000727407">
    <property type="component" value="Unassembled WGS sequence"/>
</dbReference>
<evidence type="ECO:0000313" key="2">
    <source>
        <dbReference type="Proteomes" id="UP000727407"/>
    </source>
</evidence>
<dbReference type="AlphaFoldDB" id="A0A8J4UK89"/>
<sequence>MKPEVCTLREESVLKSGTSTATLSEKTSVLIKAAARVRAVTPALENAAPQPEPLRNDSSISARQVPCAQVQSAGCLFDLQSASRPDGNALVLPIITVKCVGPIPPQLLTDEKQISSPRSPVSK</sequence>
<comment type="caution">
    <text evidence="1">The sequence shown here is derived from an EMBL/GenBank/DDBJ whole genome shotgun (WGS) entry which is preliminary data.</text>
</comment>
<keyword evidence="2" id="KW-1185">Reference proteome</keyword>
<dbReference type="EMBL" id="QNUK01000173">
    <property type="protein sequence ID" value="KAF5899247.1"/>
    <property type="molecule type" value="Genomic_DNA"/>
</dbReference>
<organism evidence="1 2">
    <name type="scientific">Clarias magur</name>
    <name type="common">Asian catfish</name>
    <name type="synonym">Macropteronotus magur</name>
    <dbReference type="NCBI Taxonomy" id="1594786"/>
    <lineage>
        <taxon>Eukaryota</taxon>
        <taxon>Metazoa</taxon>
        <taxon>Chordata</taxon>
        <taxon>Craniata</taxon>
        <taxon>Vertebrata</taxon>
        <taxon>Euteleostomi</taxon>
        <taxon>Actinopterygii</taxon>
        <taxon>Neopterygii</taxon>
        <taxon>Teleostei</taxon>
        <taxon>Ostariophysi</taxon>
        <taxon>Siluriformes</taxon>
        <taxon>Clariidae</taxon>
        <taxon>Clarias</taxon>
    </lineage>
</organism>
<reference evidence="1" key="1">
    <citation type="submission" date="2020-07" db="EMBL/GenBank/DDBJ databases">
        <title>Clarias magur genome sequencing, assembly and annotation.</title>
        <authorList>
            <person name="Kushwaha B."/>
            <person name="Kumar R."/>
            <person name="Das P."/>
            <person name="Joshi C.G."/>
            <person name="Kumar D."/>
            <person name="Nagpure N.S."/>
            <person name="Pandey M."/>
            <person name="Agarwal S."/>
            <person name="Srivastava S."/>
            <person name="Singh M."/>
            <person name="Sahoo L."/>
            <person name="Jayasankar P."/>
            <person name="Meher P.K."/>
            <person name="Koringa P.G."/>
            <person name="Iquebal M.A."/>
            <person name="Das S.P."/>
            <person name="Bit A."/>
            <person name="Patnaik S."/>
            <person name="Patel N."/>
            <person name="Shah T.M."/>
            <person name="Hinsu A."/>
            <person name="Jena J.K."/>
        </authorList>
    </citation>
    <scope>NUCLEOTIDE SEQUENCE</scope>
    <source>
        <strain evidence="1">CIFAMagur01</strain>
        <tissue evidence="1">Testis</tissue>
    </source>
</reference>
<accession>A0A8J4UK89</accession>
<gene>
    <name evidence="1" type="ORF">DAT39_011010</name>
</gene>